<dbReference type="GO" id="GO:0008289">
    <property type="term" value="F:lipid binding"/>
    <property type="evidence" value="ECO:0007669"/>
    <property type="project" value="UniProtKB-KW"/>
</dbReference>
<organism evidence="2">
    <name type="scientific">Blautia hansenii</name>
    <name type="common">Ruminococcus hansenii</name>
    <dbReference type="NCBI Taxonomy" id="1322"/>
    <lineage>
        <taxon>Bacteria</taxon>
        <taxon>Bacillati</taxon>
        <taxon>Bacillota</taxon>
        <taxon>Clostridia</taxon>
        <taxon>Lachnospirales</taxon>
        <taxon>Lachnospiraceae</taxon>
        <taxon>Blautia</taxon>
    </lineage>
</organism>
<dbReference type="SUPFAM" id="SSF82549">
    <property type="entry name" value="DAK1/DegV-like"/>
    <property type="match status" value="1"/>
</dbReference>
<gene>
    <name evidence="2" type="ORF">BHLFYP23_02422</name>
</gene>
<accession>A0A6N2T4U0</accession>
<dbReference type="Gene3D" id="3.40.50.10170">
    <property type="match status" value="1"/>
</dbReference>
<evidence type="ECO:0000313" key="2">
    <source>
        <dbReference type="EMBL" id="VYT00430.1"/>
    </source>
</evidence>
<dbReference type="InterPro" id="IPR050270">
    <property type="entry name" value="DegV_domain_contain"/>
</dbReference>
<dbReference type="PANTHER" id="PTHR33434">
    <property type="entry name" value="DEGV DOMAIN-CONTAINING PROTEIN DR_1986-RELATED"/>
    <property type="match status" value="1"/>
</dbReference>
<dbReference type="InterPro" id="IPR003797">
    <property type="entry name" value="DegV"/>
</dbReference>
<dbReference type="Gene3D" id="3.30.1180.10">
    <property type="match status" value="1"/>
</dbReference>
<evidence type="ECO:0000256" key="1">
    <source>
        <dbReference type="ARBA" id="ARBA00023121"/>
    </source>
</evidence>
<dbReference type="InterPro" id="IPR043168">
    <property type="entry name" value="DegV_C"/>
</dbReference>
<proteinExistence type="predicted"/>
<dbReference type="PANTHER" id="PTHR33434:SF2">
    <property type="entry name" value="FATTY ACID-BINDING PROTEIN TM_1468"/>
    <property type="match status" value="1"/>
</dbReference>
<reference evidence="2" key="1">
    <citation type="submission" date="2019-11" db="EMBL/GenBank/DDBJ databases">
        <authorList>
            <person name="Feng L."/>
        </authorList>
    </citation>
    <scope>NUCLEOTIDE SEQUENCE</scope>
    <source>
        <strain evidence="2">BhanseniiLFYP23</strain>
    </source>
</reference>
<dbReference type="EMBL" id="CACRSY010000009">
    <property type="protein sequence ID" value="VYT00430.1"/>
    <property type="molecule type" value="Genomic_DNA"/>
</dbReference>
<name>A0A6N2T4U0_BLAHA</name>
<dbReference type="PROSITE" id="PS51482">
    <property type="entry name" value="DEGV"/>
    <property type="match status" value="1"/>
</dbReference>
<dbReference type="NCBIfam" id="TIGR00762">
    <property type="entry name" value="DegV"/>
    <property type="match status" value="1"/>
</dbReference>
<dbReference type="RefSeq" id="WP_022239241.1">
    <property type="nucleotide sequence ID" value="NZ_CACRSY010000009.1"/>
</dbReference>
<protein>
    <submittedName>
        <fullName evidence="2">DegV domain-containing protein</fullName>
    </submittedName>
</protein>
<sequence length="298" mass="33383">MKFGIVTDSSCDLPESYTAQEEVTVVSFYVSFDGENYLKEGKEAGITEFYQKMADNPDCYPKTSMPSVQDYIDAFLPVVKKGLPVLCICLTKNFSGSMQSAVTAKEEVEEEFPQAKIEVVNSQLVTALQGLFVKEAVKLRNQDADLETAVEALKKIRHTGQIFFTTKDLKYLEHGGRIGKAACLAGSMLNIKPILRFCNAELGSTELCRGRKKSLHKIIEKFLDYIEKEKIDLNEYTLVTGVGLMVPEFETFQEDLRKSLKEKGYHIETWETMQIGATIGVHTGPYPMGLGILKKCEI</sequence>
<keyword evidence="1" id="KW-0446">Lipid-binding</keyword>
<dbReference type="AlphaFoldDB" id="A0A6N2T4U0"/>
<dbReference type="Pfam" id="PF02645">
    <property type="entry name" value="DegV"/>
    <property type="match status" value="1"/>
</dbReference>